<dbReference type="GO" id="GO:0005634">
    <property type="term" value="C:nucleus"/>
    <property type="evidence" value="ECO:0007669"/>
    <property type="project" value="TreeGrafter"/>
</dbReference>
<dbReference type="GO" id="GO:0006559">
    <property type="term" value="P:L-phenylalanine catabolic process"/>
    <property type="evidence" value="ECO:0007669"/>
    <property type="project" value="EnsemblFungi"/>
</dbReference>
<evidence type="ECO:0000256" key="1">
    <source>
        <dbReference type="ARBA" id="ARBA00001964"/>
    </source>
</evidence>
<evidence type="ECO:0000256" key="4">
    <source>
        <dbReference type="ARBA" id="ARBA00022793"/>
    </source>
</evidence>
<dbReference type="Gene3D" id="3.40.50.1220">
    <property type="entry name" value="TPP-binding domain"/>
    <property type="match status" value="1"/>
</dbReference>
<evidence type="ECO:0000256" key="10">
    <source>
        <dbReference type="SAM" id="Phobius"/>
    </source>
</evidence>
<dbReference type="InterPro" id="IPR012000">
    <property type="entry name" value="Thiamin_PyroP_enz_cen_dom"/>
</dbReference>
<dbReference type="AlphaFoldDB" id="G0W463"/>
<dbReference type="eggNOG" id="KOG1184">
    <property type="taxonomic scope" value="Eukaryota"/>
</dbReference>
<evidence type="ECO:0000259" key="13">
    <source>
        <dbReference type="Pfam" id="PF02776"/>
    </source>
</evidence>
<protein>
    <recommendedName>
        <fullName evidence="16">Pyruvate decarboxylase</fullName>
    </recommendedName>
</protein>
<dbReference type="InterPro" id="IPR029035">
    <property type="entry name" value="DHS-like_NAD/FAD-binding_dom"/>
</dbReference>
<dbReference type="Pfam" id="PF02775">
    <property type="entry name" value="TPP_enzyme_C"/>
    <property type="match status" value="1"/>
</dbReference>
<keyword evidence="10" id="KW-0812">Transmembrane</keyword>
<reference evidence="14 15" key="1">
    <citation type="journal article" date="2011" name="Proc. Natl. Acad. Sci. U.S.A.">
        <title>Evolutionary erosion of yeast sex chromosomes by mating-type switching accidents.</title>
        <authorList>
            <person name="Gordon J.L."/>
            <person name="Armisen D."/>
            <person name="Proux-Wera E."/>
            <person name="Oheigeartaigh S.S."/>
            <person name="Byrne K.P."/>
            <person name="Wolfe K.H."/>
        </authorList>
    </citation>
    <scope>NUCLEOTIDE SEQUENCE [LARGE SCALE GENOMIC DNA]</scope>
    <source>
        <strain evidence="15">ATCC 10597 / BCRC 20456 / CBS 421 / NBRC 0211 / NRRL Y-12639</strain>
    </source>
</reference>
<dbReference type="GO" id="GO:0000950">
    <property type="term" value="P:branched-chain amino acid catabolic process to alcohol via Ehrlich pathway"/>
    <property type="evidence" value="ECO:0007669"/>
    <property type="project" value="EnsemblFungi"/>
</dbReference>
<dbReference type="SUPFAM" id="SSF52518">
    <property type="entry name" value="Thiamin diphosphate-binding fold (THDP-binding)"/>
    <property type="match status" value="2"/>
</dbReference>
<dbReference type="FunFam" id="3.40.50.970:FF:000024">
    <property type="entry name" value="Pyruvate decarboxylase isozyme"/>
    <property type="match status" value="1"/>
</dbReference>
<comment type="cofactor">
    <cofactor evidence="1">
        <name>thiamine diphosphate</name>
        <dbReference type="ChEBI" id="CHEBI:58937"/>
    </cofactor>
</comment>
<evidence type="ECO:0000256" key="8">
    <source>
        <dbReference type="PIRSR" id="PIRSR036565-2"/>
    </source>
</evidence>
<proteinExistence type="inferred from homology"/>
<dbReference type="RefSeq" id="XP_003667844.1">
    <property type="nucleotide sequence ID" value="XM_003667796.1"/>
</dbReference>
<dbReference type="GO" id="GO:0006569">
    <property type="term" value="P:L-tryptophan catabolic process"/>
    <property type="evidence" value="ECO:0007669"/>
    <property type="project" value="EnsemblFungi"/>
</dbReference>
<dbReference type="InterPro" id="IPR047214">
    <property type="entry name" value="TPP_PDC_IPDC"/>
</dbReference>
<dbReference type="SUPFAM" id="SSF52467">
    <property type="entry name" value="DHS-like NAD/FAD-binding domain"/>
    <property type="match status" value="1"/>
</dbReference>
<feature type="transmembrane region" description="Helical" evidence="10">
    <location>
        <begin position="381"/>
        <end position="404"/>
    </location>
</feature>
<evidence type="ECO:0000259" key="12">
    <source>
        <dbReference type="Pfam" id="PF02775"/>
    </source>
</evidence>
<gene>
    <name evidence="14" type="primary">NDAI0A04450</name>
    <name evidence="14" type="ordered locus">NDAI_0A04450</name>
</gene>
<dbReference type="CDD" id="cd02005">
    <property type="entry name" value="TPP_PDC_IPDC"/>
    <property type="match status" value="1"/>
</dbReference>
<keyword evidence="10" id="KW-1133">Transmembrane helix</keyword>
<evidence type="ECO:0000256" key="5">
    <source>
        <dbReference type="ARBA" id="ARBA00022842"/>
    </source>
</evidence>
<comment type="cofactor">
    <cofactor evidence="8">
        <name>Mg(2+)</name>
        <dbReference type="ChEBI" id="CHEBI:18420"/>
    </cofactor>
    <text evidence="8">Binds 1 Mg(2+) per subunit.</text>
</comment>
<dbReference type="KEGG" id="ndi:NDAI_0A04450"/>
<keyword evidence="7" id="KW-0456">Lyase</keyword>
<feature type="binding site" evidence="8">
    <location>
        <position position="463"/>
    </location>
    <ligand>
        <name>Mg(2+)</name>
        <dbReference type="ChEBI" id="CHEBI:18420"/>
    </ligand>
</feature>
<name>G0W463_NAUDC</name>
<dbReference type="InterPro" id="IPR012001">
    <property type="entry name" value="Thiamin_PyroP_enz_TPP-bd_dom"/>
</dbReference>
<keyword evidence="6 9" id="KW-0786">Thiamine pyrophosphate</keyword>
<dbReference type="PANTHER" id="PTHR43452">
    <property type="entry name" value="PYRUVATE DECARBOXYLASE"/>
    <property type="match status" value="1"/>
</dbReference>
<feature type="domain" description="Thiamine pyrophosphate enzyme TPP-binding" evidence="12">
    <location>
        <begin position="363"/>
        <end position="530"/>
    </location>
</feature>
<evidence type="ECO:0008006" key="16">
    <source>
        <dbReference type="Google" id="ProtNLM"/>
    </source>
</evidence>
<dbReference type="GO" id="GO:0050177">
    <property type="term" value="F:phenylpyruvate decarboxylase activity"/>
    <property type="evidence" value="ECO:0007669"/>
    <property type="project" value="EnsemblFungi"/>
</dbReference>
<accession>G0W463</accession>
<dbReference type="Proteomes" id="UP000000689">
    <property type="component" value="Chromosome 1"/>
</dbReference>
<keyword evidence="15" id="KW-1185">Reference proteome</keyword>
<dbReference type="InterPro" id="IPR011766">
    <property type="entry name" value="TPP_enzyme_TPP-bd"/>
</dbReference>
<dbReference type="GO" id="GO:0030976">
    <property type="term" value="F:thiamine pyrophosphate binding"/>
    <property type="evidence" value="ECO:0007669"/>
    <property type="project" value="InterPro"/>
</dbReference>
<dbReference type="STRING" id="1071378.G0W463"/>
<sequence length="561" mass="63641">MLADGFSRYSNKIGCLITTYGVGELSALNGIAGAFSENVKVLHIVGVARSVHSRSQDYNNQNLHHLVPRLHDSNFVGPNHKVYLEMIKDRVACSVTYLEDINTACDEVDKVIMDIYRYSKPGYVFVPVDFSDMLVDPSNLFKRPEITLENCVSYAPSPVVDELVRMVLQYIYESKCPSIIGDVLCDRFGASSMVNNLIQLTSMWNFATVMGKSIIDESNVMYMGLYNGNESIETVTERFLQSDLVLHFGIQVHEINNGHYTINYKEDAKVIEFHSEYIRFFDASTGNEKVFKGVNFVQVLERLIQTINVNKLNFEYPSNIEKFATDEVNLPTEPTEITKVTQNYLQKSVPHYLNPGDVLVCETGSFQFAIRDFVLPSQLKYITQGFFLSIGMALPAAFGVGIAMQDYPRCHISKDHPSHVEIPDDYEPRLILIEGDGAAQMTIQELTSMVRFQVPIEIMILNNNGYTIERAIRGPTRSYNDVMSWDWTKLLEAFGDFKKQRTVSAKIETRSKLAMKLKQLKNKGKLNLIELVEIKLDTMDFPKQLQSMVDAAAFTRKCSLE</sequence>
<dbReference type="GO" id="GO:0000951">
    <property type="term" value="P:L-methionine catabolic process to 3-methylthiopropanol"/>
    <property type="evidence" value="ECO:0007669"/>
    <property type="project" value="EnsemblFungi"/>
</dbReference>
<dbReference type="Pfam" id="PF00205">
    <property type="entry name" value="TPP_enzyme_M"/>
    <property type="match status" value="1"/>
</dbReference>
<feature type="domain" description="Thiamine pyrophosphate enzyme central" evidence="11">
    <location>
        <begin position="166"/>
        <end position="283"/>
    </location>
</feature>
<dbReference type="GO" id="GO:0006552">
    <property type="term" value="P:L-leucine catabolic process"/>
    <property type="evidence" value="ECO:0007669"/>
    <property type="project" value="EnsemblFungi"/>
</dbReference>
<feature type="domain" description="Thiamine pyrophosphate enzyme N-terminal TPP-binding" evidence="13">
    <location>
        <begin position="2"/>
        <end position="54"/>
    </location>
</feature>
<feature type="binding site" evidence="8">
    <location>
        <position position="436"/>
    </location>
    <ligand>
        <name>Mg(2+)</name>
        <dbReference type="ChEBI" id="CHEBI:18420"/>
    </ligand>
</feature>
<dbReference type="OMA" id="HAIYIGM"/>
<comment type="similarity">
    <text evidence="2 9">Belongs to the TPP enzyme family.</text>
</comment>
<feature type="binding site" evidence="8">
    <location>
        <position position="465"/>
    </location>
    <ligand>
        <name>Mg(2+)</name>
        <dbReference type="ChEBI" id="CHEBI:18420"/>
    </ligand>
</feature>
<dbReference type="GO" id="GO:0005829">
    <property type="term" value="C:cytosol"/>
    <property type="evidence" value="ECO:0007669"/>
    <property type="project" value="TreeGrafter"/>
</dbReference>
<dbReference type="InterPro" id="IPR012110">
    <property type="entry name" value="PDC/IPDC-like"/>
</dbReference>
<evidence type="ECO:0000256" key="6">
    <source>
        <dbReference type="ARBA" id="ARBA00023052"/>
    </source>
</evidence>
<keyword evidence="4" id="KW-0210">Decarboxylase</keyword>
<evidence type="ECO:0000256" key="2">
    <source>
        <dbReference type="ARBA" id="ARBA00007812"/>
    </source>
</evidence>
<dbReference type="GO" id="GO:0004737">
    <property type="term" value="F:pyruvate decarboxylase activity"/>
    <property type="evidence" value="ECO:0007669"/>
    <property type="project" value="TreeGrafter"/>
</dbReference>
<dbReference type="GO" id="GO:0000949">
    <property type="term" value="P:aromatic amino acid family catabolic process to alcohol via Ehrlich pathway"/>
    <property type="evidence" value="ECO:0007669"/>
    <property type="project" value="EnsemblFungi"/>
</dbReference>
<evidence type="ECO:0000256" key="9">
    <source>
        <dbReference type="RuleBase" id="RU362132"/>
    </source>
</evidence>
<organism evidence="14 15">
    <name type="scientific">Naumovozyma dairenensis (strain ATCC 10597 / BCRC 20456 / CBS 421 / NBRC 0211 / NRRL Y-12639)</name>
    <name type="common">Saccharomyces dairenensis</name>
    <dbReference type="NCBI Taxonomy" id="1071378"/>
    <lineage>
        <taxon>Eukaryota</taxon>
        <taxon>Fungi</taxon>
        <taxon>Dikarya</taxon>
        <taxon>Ascomycota</taxon>
        <taxon>Saccharomycotina</taxon>
        <taxon>Saccharomycetes</taxon>
        <taxon>Saccharomycetales</taxon>
        <taxon>Saccharomycetaceae</taxon>
        <taxon>Naumovozyma</taxon>
    </lineage>
</organism>
<evidence type="ECO:0000313" key="14">
    <source>
        <dbReference type="EMBL" id="CCD22601.1"/>
    </source>
</evidence>
<evidence type="ECO:0000256" key="7">
    <source>
        <dbReference type="ARBA" id="ARBA00023239"/>
    </source>
</evidence>
<evidence type="ECO:0000313" key="15">
    <source>
        <dbReference type="Proteomes" id="UP000000689"/>
    </source>
</evidence>
<dbReference type="InterPro" id="IPR029061">
    <property type="entry name" value="THDP-binding"/>
</dbReference>
<keyword evidence="10" id="KW-0472">Membrane</keyword>
<dbReference type="OrthoDB" id="308383at2759"/>
<dbReference type="HOGENOM" id="CLU_013748_0_2_1"/>
<keyword evidence="5 8" id="KW-0460">Magnesium</keyword>
<dbReference type="GO" id="GO:0000287">
    <property type="term" value="F:magnesium ion binding"/>
    <property type="evidence" value="ECO:0007669"/>
    <property type="project" value="InterPro"/>
</dbReference>
<dbReference type="PIRSF" id="PIRSF036565">
    <property type="entry name" value="Pyruvt_ip_decrb"/>
    <property type="match status" value="1"/>
</dbReference>
<evidence type="ECO:0000259" key="11">
    <source>
        <dbReference type="Pfam" id="PF00205"/>
    </source>
</evidence>
<dbReference type="GeneID" id="11495533"/>
<dbReference type="EMBL" id="HE580267">
    <property type="protein sequence ID" value="CCD22601.1"/>
    <property type="molecule type" value="Genomic_DNA"/>
</dbReference>
<dbReference type="PANTHER" id="PTHR43452:SF3">
    <property type="entry name" value="TRANSAMINATED AMINO ACID DECARBOXYLASE"/>
    <property type="match status" value="1"/>
</dbReference>
<evidence type="ECO:0000256" key="3">
    <source>
        <dbReference type="ARBA" id="ARBA00022723"/>
    </source>
</evidence>
<keyword evidence="3 8" id="KW-0479">Metal-binding</keyword>
<dbReference type="Pfam" id="PF02776">
    <property type="entry name" value="TPP_enzyme_N"/>
    <property type="match status" value="1"/>
</dbReference>
<dbReference type="Gene3D" id="3.40.50.970">
    <property type="match status" value="2"/>
</dbReference>